<protein>
    <submittedName>
        <fullName evidence="2">Uncharacterized protein</fullName>
    </submittedName>
</protein>
<dbReference type="EMBL" id="CP029159">
    <property type="protein sequence ID" value="QKM72030.1"/>
    <property type="molecule type" value="Genomic_DNA"/>
</dbReference>
<evidence type="ECO:0000313" key="3">
    <source>
        <dbReference type="Proteomes" id="UP000005940"/>
    </source>
</evidence>
<feature type="region of interest" description="Disordered" evidence="1">
    <location>
        <begin position="112"/>
        <end position="138"/>
    </location>
</feature>
<proteinExistence type="predicted"/>
<accession>A0A7G3UTW2</accession>
<sequence>MLGALAAFCGAASAVVYAWGGLLLAGAVVEAEDGGTSSSPLLPCRDVTGREEQLQQVVGYSVGFVPLRFDCELTDGGSYDSGAVPGAVSAHAATLALSGAALAVAARYAAEREARSRSRTEAGGPDRDAGSDGDRNRS</sequence>
<evidence type="ECO:0000313" key="2">
    <source>
        <dbReference type="EMBL" id="QKM72030.1"/>
    </source>
</evidence>
<organism evidence="2 3">
    <name type="scientific">Streptomyces tsukubensis (strain DSM 42081 / NBRC 108919 / NRRL 18488 / 9993)</name>
    <dbReference type="NCBI Taxonomy" id="1114943"/>
    <lineage>
        <taxon>Bacteria</taxon>
        <taxon>Bacillati</taxon>
        <taxon>Actinomycetota</taxon>
        <taxon>Actinomycetes</taxon>
        <taxon>Kitasatosporales</taxon>
        <taxon>Streptomycetaceae</taxon>
        <taxon>Streptomyces</taxon>
    </lineage>
</organism>
<reference evidence="2 3" key="1">
    <citation type="journal article" date="2012" name="J. Bacteriol.">
        <title>Draft genome of Streptomyces tsukubaensis NRRL 18488, the producer of the clinically important immunosuppressant tacrolimus (FK506).</title>
        <authorList>
            <person name="Barreiro C."/>
            <person name="Prieto C."/>
            <person name="Sola-Landa A."/>
            <person name="Solera E."/>
            <person name="Martinez-Castro M."/>
            <person name="Perez-Redondo R."/>
            <person name="Garcia-Estrada C."/>
            <person name="Aparicio J.F."/>
            <person name="Fernandez-Martinez L.T."/>
            <person name="Santos-Aberturas J."/>
            <person name="Salehi-Najafabadi Z."/>
            <person name="Rodriguez-Garcia A."/>
            <person name="Tauch A."/>
            <person name="Martin J.F."/>
        </authorList>
    </citation>
    <scope>NUCLEOTIDE SEQUENCE [LARGE SCALE GENOMIC DNA]</scope>
    <source>
        <strain evidence="3">DSM 42081 / NBRC 108919 / NRRL 18488 / 9993</strain>
    </source>
</reference>
<dbReference type="AlphaFoldDB" id="A0A7G3UTW2"/>
<evidence type="ECO:0000256" key="1">
    <source>
        <dbReference type="SAM" id="MobiDB-lite"/>
    </source>
</evidence>
<keyword evidence="3" id="KW-1185">Reference proteome</keyword>
<gene>
    <name evidence="2" type="ORF">STSU_031380</name>
</gene>
<name>A0A7G3UTW2_STRT9</name>
<dbReference type="Proteomes" id="UP000005940">
    <property type="component" value="Chromosome"/>
</dbReference>